<protein>
    <submittedName>
        <fullName evidence="1">Uncharacterized protein</fullName>
    </submittedName>
</protein>
<comment type="caution">
    <text evidence="1">The sequence shown here is derived from an EMBL/GenBank/DDBJ whole genome shotgun (WGS) entry which is preliminary data.</text>
</comment>
<reference evidence="1" key="1">
    <citation type="submission" date="2018-05" db="EMBL/GenBank/DDBJ databases">
        <title>Draft genome of Mucuna pruriens seed.</title>
        <authorList>
            <person name="Nnadi N.E."/>
            <person name="Vos R."/>
            <person name="Hasami M.H."/>
            <person name="Devisetty U.K."/>
            <person name="Aguiy J.C."/>
        </authorList>
    </citation>
    <scope>NUCLEOTIDE SEQUENCE [LARGE SCALE GENOMIC DNA]</scope>
    <source>
        <strain evidence="1">JCA_2017</strain>
    </source>
</reference>
<keyword evidence="2" id="KW-1185">Reference proteome</keyword>
<gene>
    <name evidence="1" type="ORF">CR513_34670</name>
</gene>
<organism evidence="1 2">
    <name type="scientific">Mucuna pruriens</name>
    <name type="common">Velvet bean</name>
    <name type="synonym">Dolichos pruriens</name>
    <dbReference type="NCBI Taxonomy" id="157652"/>
    <lineage>
        <taxon>Eukaryota</taxon>
        <taxon>Viridiplantae</taxon>
        <taxon>Streptophyta</taxon>
        <taxon>Embryophyta</taxon>
        <taxon>Tracheophyta</taxon>
        <taxon>Spermatophyta</taxon>
        <taxon>Magnoliopsida</taxon>
        <taxon>eudicotyledons</taxon>
        <taxon>Gunneridae</taxon>
        <taxon>Pentapetalae</taxon>
        <taxon>rosids</taxon>
        <taxon>fabids</taxon>
        <taxon>Fabales</taxon>
        <taxon>Fabaceae</taxon>
        <taxon>Papilionoideae</taxon>
        <taxon>50 kb inversion clade</taxon>
        <taxon>NPAAA clade</taxon>
        <taxon>indigoferoid/millettioid clade</taxon>
        <taxon>Phaseoleae</taxon>
        <taxon>Mucuna</taxon>
    </lineage>
</organism>
<evidence type="ECO:0000313" key="1">
    <source>
        <dbReference type="EMBL" id="RDX84300.1"/>
    </source>
</evidence>
<dbReference type="AlphaFoldDB" id="A0A371G1A0"/>
<accession>A0A371G1A0</accession>
<name>A0A371G1A0_MUCPR</name>
<feature type="non-terminal residue" evidence="1">
    <location>
        <position position="1"/>
    </location>
</feature>
<dbReference type="Proteomes" id="UP000257109">
    <property type="component" value="Unassembled WGS sequence"/>
</dbReference>
<sequence length="94" mass="11273">MEVAFEKFTLHHRLVIHESIGQLIVEEPDLDCMEEWTTWMSPLKTYLRDEILLKDPTQAKRLIKEATRYVIIGGELYRRGFSFPLLRYIEDEEM</sequence>
<proteinExistence type="predicted"/>
<dbReference type="EMBL" id="QJKJ01007087">
    <property type="protein sequence ID" value="RDX84300.1"/>
    <property type="molecule type" value="Genomic_DNA"/>
</dbReference>
<evidence type="ECO:0000313" key="2">
    <source>
        <dbReference type="Proteomes" id="UP000257109"/>
    </source>
</evidence>